<feature type="signal peptide" evidence="1">
    <location>
        <begin position="1"/>
        <end position="23"/>
    </location>
</feature>
<evidence type="ECO:0000313" key="3">
    <source>
        <dbReference type="Proteomes" id="UP001193389"/>
    </source>
</evidence>
<evidence type="ECO:0000313" key="2">
    <source>
        <dbReference type="EMBL" id="BBE17899.1"/>
    </source>
</evidence>
<dbReference type="Proteomes" id="UP001193389">
    <property type="component" value="Chromosome"/>
</dbReference>
<keyword evidence="3" id="KW-1185">Reference proteome</keyword>
<keyword evidence="1" id="KW-0732">Signal</keyword>
<gene>
    <name evidence="2" type="ORF">AQPE_2058</name>
</gene>
<accession>A0A5K7S8V7</accession>
<sequence length="380" mass="43456">MKLNMKKFFFIFCLILTVIQLDAQTFQRFASSYRELNETKAGDLNFRFESLGFFQNNEYTGNTVSGYTLTGAMVRPKLSYSPVAGLYLEVGANLVKYNGKDKVVNALPWFSARYQFSDRFEVVTGNLDQNNLHNLPEQLWEPERIYTNKPEAGLQFLYSGTKLNAQTWVSWEQFIQQNDPYQERFTFGLTGDCKVVENSALTVKLPVNLLFYHQGGEINVNPNGPRPRVQTHANVMAGWELAMNVGEKIKTINLNGYWLGYKAVTADSNTLPFGKGHAWLLETSAQSKNSKISLSYWNAFQFIAPKGRLLYQSVSDSDPTFTQPDRSMVSAKYFWQKNIAKDARVAFQIEAFRDMSSGDFSYSYGFFLLLNPDFLLKKFN</sequence>
<name>A0A5K7S8V7_9BACT</name>
<feature type="chain" id="PRO_5024327992" evidence="1">
    <location>
        <begin position="24"/>
        <end position="380"/>
    </location>
</feature>
<dbReference type="KEGG" id="anf:AQPE_2058"/>
<evidence type="ECO:0000256" key="1">
    <source>
        <dbReference type="SAM" id="SignalP"/>
    </source>
</evidence>
<reference evidence="2" key="1">
    <citation type="journal article" date="2020" name="Int. J. Syst. Evol. Microbiol.">
        <title>Aquipluma nitroreducens gen. nov. sp. nov., a novel facultatively anaerobic bacterium isolated from a freshwater lake.</title>
        <authorList>
            <person name="Watanabe M."/>
            <person name="Kojima H."/>
            <person name="Fukui M."/>
        </authorList>
    </citation>
    <scope>NUCLEOTIDE SEQUENCE</scope>
    <source>
        <strain evidence="2">MeG22</strain>
    </source>
</reference>
<dbReference type="EMBL" id="AP018694">
    <property type="protein sequence ID" value="BBE17899.1"/>
    <property type="molecule type" value="Genomic_DNA"/>
</dbReference>
<proteinExistence type="predicted"/>
<protein>
    <submittedName>
        <fullName evidence="2">Uncharacterized protein</fullName>
    </submittedName>
</protein>
<organism evidence="2 3">
    <name type="scientific">Aquipluma nitroreducens</name>
    <dbReference type="NCBI Taxonomy" id="2010828"/>
    <lineage>
        <taxon>Bacteria</taxon>
        <taxon>Pseudomonadati</taxon>
        <taxon>Bacteroidota</taxon>
        <taxon>Bacteroidia</taxon>
        <taxon>Marinilabiliales</taxon>
        <taxon>Prolixibacteraceae</taxon>
        <taxon>Aquipluma</taxon>
    </lineage>
</organism>
<dbReference type="AlphaFoldDB" id="A0A5K7S8V7"/>